<evidence type="ECO:0000313" key="3">
    <source>
        <dbReference type="Proteomes" id="UP000064189"/>
    </source>
</evidence>
<feature type="transmembrane region" description="Helical" evidence="1">
    <location>
        <begin position="6"/>
        <end position="30"/>
    </location>
</feature>
<dbReference type="RefSeq" id="WP_061143429.1">
    <property type="nucleotide sequence ID" value="NZ_LNNH01000036.1"/>
</dbReference>
<keyword evidence="1" id="KW-0812">Transmembrane</keyword>
<keyword evidence="1" id="KW-1133">Transmembrane helix</keyword>
<gene>
    <name evidence="2" type="ORF">AS888_07415</name>
</gene>
<evidence type="ECO:0008006" key="4">
    <source>
        <dbReference type="Google" id="ProtNLM"/>
    </source>
</evidence>
<sequence length="59" mass="7115">MSSYNIADIIYQLFFLAFFILIIVGAISFFRSMKRRKTRLDIMEKKLDDLHRQLRKSTD</sequence>
<keyword evidence="1" id="KW-0472">Membrane</keyword>
<dbReference type="Proteomes" id="UP000064189">
    <property type="component" value="Unassembled WGS sequence"/>
</dbReference>
<protein>
    <recommendedName>
        <fullName evidence="4">DUF4083 domain-containing protein</fullName>
    </recommendedName>
</protein>
<keyword evidence="3" id="KW-1185">Reference proteome</keyword>
<accession>A0A109MV87</accession>
<name>A0A109MV87_9BACI</name>
<dbReference type="EMBL" id="LNNH01000036">
    <property type="protein sequence ID" value="KWW16111.1"/>
    <property type="molecule type" value="Genomic_DNA"/>
</dbReference>
<organism evidence="2 3">
    <name type="scientific">Peribacillus simplex</name>
    <dbReference type="NCBI Taxonomy" id="1478"/>
    <lineage>
        <taxon>Bacteria</taxon>
        <taxon>Bacillati</taxon>
        <taxon>Bacillota</taxon>
        <taxon>Bacilli</taxon>
        <taxon>Bacillales</taxon>
        <taxon>Bacillaceae</taxon>
        <taxon>Peribacillus</taxon>
    </lineage>
</organism>
<reference evidence="2 3" key="1">
    <citation type="submission" date="2015-11" db="EMBL/GenBank/DDBJ databases">
        <title>Genome Sequence of Bacillus simplex strain VanAntwerpen2.</title>
        <authorList>
            <person name="Couger M.B."/>
        </authorList>
    </citation>
    <scope>NUCLEOTIDE SEQUENCE [LARGE SCALE GENOMIC DNA]</scope>
    <source>
        <strain evidence="2 3">VanAntwerpen02</strain>
    </source>
</reference>
<dbReference type="AlphaFoldDB" id="A0A109MV87"/>
<evidence type="ECO:0000313" key="2">
    <source>
        <dbReference type="EMBL" id="KWW16111.1"/>
    </source>
</evidence>
<comment type="caution">
    <text evidence="2">The sequence shown here is derived from an EMBL/GenBank/DDBJ whole genome shotgun (WGS) entry which is preliminary data.</text>
</comment>
<evidence type="ECO:0000256" key="1">
    <source>
        <dbReference type="SAM" id="Phobius"/>
    </source>
</evidence>
<proteinExistence type="predicted"/>